<dbReference type="AlphaFoldDB" id="I4BS08"/>
<dbReference type="Proteomes" id="UP000006057">
    <property type="component" value="Plasmid pMYCCH.01"/>
</dbReference>
<keyword evidence="3" id="KW-1185">Reference proteome</keyword>
<dbReference type="SMART" id="SM00966">
    <property type="entry name" value="SpoVT_AbrB"/>
    <property type="match status" value="1"/>
</dbReference>
<dbReference type="PATRIC" id="fig|710421.3.peg.5378"/>
<dbReference type="GO" id="GO:0003677">
    <property type="term" value="F:DNA binding"/>
    <property type="evidence" value="ECO:0007669"/>
    <property type="project" value="InterPro"/>
</dbReference>
<evidence type="ECO:0000313" key="2">
    <source>
        <dbReference type="EMBL" id="AFM20065.1"/>
    </source>
</evidence>
<sequence length="127" mass="14312" precursor="true">MRLYGFAAVWDDGVMTFHGFVAVQARGVVALPADVRRRLHLDESGAQVEITEREDGVLELRPALPVPADQRWFWEDRWQQREKEVDEHVAAGRVTIHDDSDAFLRHLDHLDAELDSGGPAAALETQS</sequence>
<name>I4BS08_MYCCN</name>
<keyword evidence="2" id="KW-0614">Plasmid</keyword>
<reference evidence="2 3" key="1">
    <citation type="submission" date="2012-06" db="EMBL/GenBank/DDBJ databases">
        <title>Complete sequence of plasmid 1 of Mycobacterium chubuense NBB4.</title>
        <authorList>
            <consortium name="US DOE Joint Genome Institute"/>
            <person name="Lucas S."/>
            <person name="Han J."/>
            <person name="Lapidus A."/>
            <person name="Cheng J.-F."/>
            <person name="Goodwin L."/>
            <person name="Pitluck S."/>
            <person name="Peters L."/>
            <person name="Mikhailova N."/>
            <person name="Teshima H."/>
            <person name="Detter J.C."/>
            <person name="Han C."/>
            <person name="Tapia R."/>
            <person name="Land M."/>
            <person name="Hauser L."/>
            <person name="Kyrpides N."/>
            <person name="Ivanova N."/>
            <person name="Pagani I."/>
            <person name="Mattes T."/>
            <person name="Holmes A."/>
            <person name="Rutledge P."/>
            <person name="Paulsen I."/>
            <person name="Coleman N."/>
            <person name="Woyke T."/>
        </authorList>
    </citation>
    <scope>NUCLEOTIDE SEQUENCE [LARGE SCALE GENOMIC DNA]</scope>
    <source>
        <strain evidence="2 3">NBB4</strain>
        <plasmid evidence="2 3">pMYCCH.01</plasmid>
    </source>
</reference>
<feature type="domain" description="SpoVT-AbrB" evidence="1">
    <location>
        <begin position="21"/>
        <end position="68"/>
    </location>
</feature>
<evidence type="ECO:0000259" key="1">
    <source>
        <dbReference type="SMART" id="SM00966"/>
    </source>
</evidence>
<dbReference type="HOGENOM" id="CLU_158484_7_1_11"/>
<protein>
    <submittedName>
        <fullName evidence="2">SpoVT / AbrB-like protein</fullName>
    </submittedName>
</protein>
<dbReference type="RefSeq" id="WP_014805359.1">
    <property type="nucleotide sequence ID" value="NC_018022.1"/>
</dbReference>
<dbReference type="KEGG" id="mcb:Mycch_5388"/>
<gene>
    <name evidence="2" type="ordered locus">Mycch_5388</name>
</gene>
<proteinExistence type="predicted"/>
<dbReference type="InterPro" id="IPR007159">
    <property type="entry name" value="SpoVT-AbrB_dom"/>
</dbReference>
<evidence type="ECO:0000313" key="3">
    <source>
        <dbReference type="Proteomes" id="UP000006057"/>
    </source>
</evidence>
<organism evidence="2 3">
    <name type="scientific">Mycolicibacterium chubuense (strain NBB4)</name>
    <name type="common">Mycobacterium chubuense</name>
    <dbReference type="NCBI Taxonomy" id="710421"/>
    <lineage>
        <taxon>Bacteria</taxon>
        <taxon>Bacillati</taxon>
        <taxon>Actinomycetota</taxon>
        <taxon>Actinomycetes</taxon>
        <taxon>Mycobacteriales</taxon>
        <taxon>Mycobacteriaceae</taxon>
        <taxon>Mycolicibacterium</taxon>
    </lineage>
</organism>
<dbReference type="EMBL" id="CP003054">
    <property type="protein sequence ID" value="AFM20065.1"/>
    <property type="molecule type" value="Genomic_DNA"/>
</dbReference>
<geneLocation type="plasmid" evidence="2 3">
    <name>pMYCCH.01</name>
</geneLocation>
<accession>I4BS08</accession>